<organism evidence="1 2">
    <name type="scientific">Duganella zoogloeoides</name>
    <dbReference type="NCBI Taxonomy" id="75659"/>
    <lineage>
        <taxon>Bacteria</taxon>
        <taxon>Pseudomonadati</taxon>
        <taxon>Pseudomonadota</taxon>
        <taxon>Betaproteobacteria</taxon>
        <taxon>Burkholderiales</taxon>
        <taxon>Oxalobacteraceae</taxon>
        <taxon>Telluria group</taxon>
        <taxon>Duganella</taxon>
    </lineage>
</organism>
<proteinExistence type="predicted"/>
<dbReference type="RefSeq" id="WP_019922537.1">
    <property type="nucleotide sequence ID" value="NZ_CP140152.1"/>
</dbReference>
<name>A0ABZ0Y3D5_9BURK</name>
<reference evidence="1 2" key="1">
    <citation type="submission" date="2023-11" db="EMBL/GenBank/DDBJ databases">
        <title>MicrobeMod: A computational toolkit for identifying prokaryotic methylation and restriction-modification with nanopore sequencing.</title>
        <authorList>
            <person name="Crits-Christoph A."/>
            <person name="Kang S.C."/>
            <person name="Lee H."/>
            <person name="Ostrov N."/>
        </authorList>
    </citation>
    <scope>NUCLEOTIDE SEQUENCE [LARGE SCALE GENOMIC DNA]</scope>
    <source>
        <strain evidence="1 2">ATCC 25935</strain>
    </source>
</reference>
<gene>
    <name evidence="1" type="ORF">SR858_09580</name>
</gene>
<evidence type="ECO:0008006" key="3">
    <source>
        <dbReference type="Google" id="ProtNLM"/>
    </source>
</evidence>
<evidence type="ECO:0000313" key="2">
    <source>
        <dbReference type="Proteomes" id="UP001326110"/>
    </source>
</evidence>
<protein>
    <recommendedName>
        <fullName evidence="3">DUF1488 family protein</fullName>
    </recommendedName>
</protein>
<dbReference type="EMBL" id="CP140152">
    <property type="protein sequence ID" value="WQH06554.1"/>
    <property type="molecule type" value="Genomic_DNA"/>
</dbReference>
<evidence type="ECO:0000313" key="1">
    <source>
        <dbReference type="EMBL" id="WQH06554.1"/>
    </source>
</evidence>
<accession>A0ABZ0Y3D5</accession>
<keyword evidence="2" id="KW-1185">Reference proteome</keyword>
<dbReference type="Proteomes" id="UP001326110">
    <property type="component" value="Chromosome"/>
</dbReference>
<sequence length="83" mass="9216">MDTNMDKIHYKGWEIVPTVLPTSDNKFTASCDIERANADGVEVFEGATMQFVRDTEDDAITAACEEAIRQIDNIIANPLVRLA</sequence>